<evidence type="ECO:0000256" key="2">
    <source>
        <dbReference type="ARBA" id="ARBA00004448"/>
    </source>
</evidence>
<dbReference type="Pfam" id="PF05090">
    <property type="entry name" value="HTTM"/>
    <property type="match status" value="1"/>
</dbReference>
<keyword evidence="9" id="KW-1015">Disulfide bond</keyword>
<dbReference type="GO" id="GO:0016887">
    <property type="term" value="F:ATP hydrolysis activity"/>
    <property type="evidence" value="ECO:0007669"/>
    <property type="project" value="InterPro"/>
</dbReference>
<dbReference type="InterPro" id="IPR044429">
    <property type="entry name" value="SETD4_SET"/>
</dbReference>
<evidence type="ECO:0000256" key="1">
    <source>
        <dbReference type="ARBA" id="ARBA00004127"/>
    </source>
</evidence>
<dbReference type="InterPro" id="IPR011527">
    <property type="entry name" value="ABC1_TM_dom"/>
</dbReference>
<evidence type="ECO:0000256" key="15">
    <source>
        <dbReference type="SAM" id="Phobius"/>
    </source>
</evidence>
<feature type="transmembrane region" description="Helical" evidence="15">
    <location>
        <begin position="1268"/>
        <end position="1289"/>
    </location>
</feature>
<reference evidence="20" key="1">
    <citation type="submission" date="2013-03" db="EMBL/GenBank/DDBJ databases">
        <title>The Genome Sequence of Anopheles epiroticus epiroticus2.</title>
        <authorList>
            <consortium name="The Broad Institute Genomics Platform"/>
            <person name="Neafsey D.E."/>
            <person name="Howell P."/>
            <person name="Walker B."/>
            <person name="Young S.K."/>
            <person name="Zeng Q."/>
            <person name="Gargeya S."/>
            <person name="Fitzgerald M."/>
            <person name="Haas B."/>
            <person name="Abouelleil A."/>
            <person name="Allen A.W."/>
            <person name="Alvarado L."/>
            <person name="Arachchi H.M."/>
            <person name="Berlin A.M."/>
            <person name="Chapman S.B."/>
            <person name="Gainer-Dewar J."/>
            <person name="Goldberg J."/>
            <person name="Griggs A."/>
            <person name="Gujja S."/>
            <person name="Hansen M."/>
            <person name="Howarth C."/>
            <person name="Imamovic A."/>
            <person name="Ireland A."/>
            <person name="Larimer J."/>
            <person name="McCowan C."/>
            <person name="Murphy C."/>
            <person name="Pearson M."/>
            <person name="Poon T.W."/>
            <person name="Priest M."/>
            <person name="Roberts A."/>
            <person name="Saif S."/>
            <person name="Shea T."/>
            <person name="Sisk P."/>
            <person name="Sykes S."/>
            <person name="Wortman J."/>
            <person name="Nusbaum C."/>
            <person name="Birren B."/>
        </authorList>
    </citation>
    <scope>NUCLEOTIDE SEQUENCE [LARGE SCALE GENOMIC DNA]</scope>
    <source>
        <strain evidence="20">Epiroticus2</strain>
    </source>
</reference>
<keyword evidence="10" id="KW-0456">Lyase</keyword>
<evidence type="ECO:0000256" key="11">
    <source>
        <dbReference type="ARBA" id="ARBA00041016"/>
    </source>
</evidence>
<evidence type="ECO:0000256" key="8">
    <source>
        <dbReference type="ARBA" id="ARBA00023136"/>
    </source>
</evidence>
<dbReference type="InterPro" id="IPR003439">
    <property type="entry name" value="ABC_transporter-like_ATP-bd"/>
</dbReference>
<evidence type="ECO:0000313" key="19">
    <source>
        <dbReference type="EnsemblMetazoa" id="AEPI005413-PA"/>
    </source>
</evidence>
<name>A0A182PEQ8_9DIPT</name>
<feature type="transmembrane region" description="Helical" evidence="15">
    <location>
        <begin position="126"/>
        <end position="145"/>
    </location>
</feature>
<dbReference type="InterPro" id="IPR003593">
    <property type="entry name" value="AAA+_ATPase"/>
</dbReference>
<organism evidence="19 20">
    <name type="scientific">Anopheles epiroticus</name>
    <dbReference type="NCBI Taxonomy" id="199890"/>
    <lineage>
        <taxon>Eukaryota</taxon>
        <taxon>Metazoa</taxon>
        <taxon>Ecdysozoa</taxon>
        <taxon>Arthropoda</taxon>
        <taxon>Hexapoda</taxon>
        <taxon>Insecta</taxon>
        <taxon>Pterygota</taxon>
        <taxon>Neoptera</taxon>
        <taxon>Endopterygota</taxon>
        <taxon>Diptera</taxon>
        <taxon>Nematocera</taxon>
        <taxon>Culicoidea</taxon>
        <taxon>Culicidae</taxon>
        <taxon>Anophelinae</taxon>
        <taxon>Anopheles</taxon>
    </lineage>
</organism>
<dbReference type="GO" id="GO:0140359">
    <property type="term" value="F:ABC-type transporter activity"/>
    <property type="evidence" value="ECO:0007669"/>
    <property type="project" value="InterPro"/>
</dbReference>
<evidence type="ECO:0000256" key="3">
    <source>
        <dbReference type="ARBA" id="ARBA00022448"/>
    </source>
</evidence>
<dbReference type="SUPFAM" id="SSF52540">
    <property type="entry name" value="P-loop containing nucleoside triphosphate hydrolases"/>
    <property type="match status" value="1"/>
</dbReference>
<dbReference type="InterPro" id="IPR053934">
    <property type="entry name" value="HTTM_dom"/>
</dbReference>
<dbReference type="PROSITE" id="PS00211">
    <property type="entry name" value="ABC_TRANSPORTER_1"/>
    <property type="match status" value="1"/>
</dbReference>
<dbReference type="SMART" id="SM00382">
    <property type="entry name" value="AAA"/>
    <property type="match status" value="1"/>
</dbReference>
<dbReference type="PANTHER" id="PTHR12639">
    <property type="entry name" value="VITAMIN K-DEPENDENT GAMMA-CARBOXYLASE"/>
    <property type="match status" value="1"/>
</dbReference>
<dbReference type="CDD" id="cd19177">
    <property type="entry name" value="SET_SETD4"/>
    <property type="match status" value="1"/>
</dbReference>
<dbReference type="PROSITE" id="PS50893">
    <property type="entry name" value="ABC_TRANSPORTER_2"/>
    <property type="match status" value="1"/>
</dbReference>
<keyword evidence="4 15" id="KW-0812">Transmembrane</keyword>
<keyword evidence="7 15" id="KW-1133">Transmembrane helix</keyword>
<comment type="subcellular location">
    <subcellularLocation>
        <location evidence="1">Endomembrane system</location>
        <topology evidence="1">Multi-pass membrane protein</topology>
    </subcellularLocation>
    <subcellularLocation>
        <location evidence="2">Mitochondrion inner membrane</location>
        <topology evidence="2">Multi-pass membrane protein</topology>
    </subcellularLocation>
</comment>
<dbReference type="SUPFAM" id="SSF82199">
    <property type="entry name" value="SET domain"/>
    <property type="match status" value="1"/>
</dbReference>
<feature type="transmembrane region" description="Helical" evidence="15">
    <location>
        <begin position="206"/>
        <end position="225"/>
    </location>
</feature>
<dbReference type="FunFam" id="1.20.1560.10:FF:000004">
    <property type="entry name" value="ATP-binding cassette sub-family B member 7"/>
    <property type="match status" value="1"/>
</dbReference>
<dbReference type="GO" id="GO:0008488">
    <property type="term" value="F:gamma-glutamyl carboxylase activity"/>
    <property type="evidence" value="ECO:0007669"/>
    <property type="project" value="InterPro"/>
</dbReference>
<evidence type="ECO:0000256" key="5">
    <source>
        <dbReference type="ARBA" id="ARBA00022741"/>
    </source>
</evidence>
<comment type="catalytic activity">
    <reaction evidence="13">
        <text>(glutathione)4[2Fe(III)-2S] cluster(in) + ATP + H2O = (glutathione)4[2Fe(III)-2S] cluster(out) + ADP + phosphate + H(+)</text>
        <dbReference type="Rhea" id="RHEA:67028"/>
        <dbReference type="ChEBI" id="CHEBI:15377"/>
        <dbReference type="ChEBI" id="CHEBI:15378"/>
        <dbReference type="ChEBI" id="CHEBI:30616"/>
        <dbReference type="ChEBI" id="CHEBI:43474"/>
        <dbReference type="ChEBI" id="CHEBI:167627"/>
        <dbReference type="ChEBI" id="CHEBI:456216"/>
    </reaction>
    <physiologicalReaction direction="left-to-right" evidence="13">
        <dbReference type="Rhea" id="RHEA:67029"/>
    </physiologicalReaction>
</comment>
<sequence>MAIPQEPTHDSSDEPSSEKSSPSIQEQDESPYPPSVLSRLNSFLRFTTGHDVRCFCSFDAFVQRCMYRSVDGAALAVARALFGLAMMIDIPEERGGGDMDLRWGEPRDCRFPLIHSMEPPSLPRMGIIYGVMWASAAGIMVGYRFRLSAALFVGTYWYVFLLDKSAWNNHSYLYGLLGTIFLFTQAHRCWSIDAWRDPPADQTVPFWNYFILKFQFFVLYFVAGLKKLCREWLSGYAMTNLSYHWVFFPFRVLLGPQLTDLLIVHWFGCLFDTTVVFFLIYGSTLMVMYCLLQLFLPYSHFLTRGYNNWTNGLYGYSWDMMVHAWDTIMIGIRVVDRQNPDRVHYVEPYAFTDNDRWTKHADMAVQFARCIERNIQQEAPNFLNHGGEHSPTTNRPNVSIYFDIWCSMNGRFQQRIFDPNLDILQAPWSPFEPVAWVLPLLHQFSALRDTLIRRKTDEVLGWSNHSDVLFIADFPGLTLRNYVGEDLYNVSLTVLKGTVRLVAPESSEVLAPGQSTSLTAGIFHEVETIGSEPSCYMYTFVNRTKELTADMMGENDVKQQAAMLPLGEEFLHRWENFVRFLQHVGNSLLYELERRKGAKKYPRECVEHVPLFRWLKALGWRNDTGLRIAEFDGTGKGLYSRKPLDEGECLIALPFEAMIGLNVLERDDHFRSMFDETAVQERAHSSEKLPFQSLLAYYLCVTKSAHFDAYLQSLPRTFTNPYFCNKQELVFLSEVLLQRMVEQNGLIKSGLERINSVLQEAWKDAVELEQFKWAYFVVNTRSVFIDPMAVRMINSFLPCGTLFEDFLADEPSMALAPFLDFFNHRCGAKTSSDLSLTVTQIRDCLLKERPLEFDYNLHTDSAYPPGEQIFISYGTHNNTKLLLEYGFCIPSNPDDFVELTIGTINAFIKHDPELRCLRLPREKYRFLADHRLDEQLFFVEDDLLSHNLAVCLTVLFVERNIHNMRAIAFAATPPLEPIRAIALRLLDFLLLEIAQSVEGLNKLPELSPAGSAYREYRRECGQLHASAVAISNWYHDNRKRNYTETWAQRRNYATQPALAKKNQQATENALLNIFQKKRKGHHPASGESIGTYDGPEITATDMIKAMATYIWPKDDAMVRKRVLISLSLLGGAKVLNVCVPFLFKMGVDNLNVLSMDTVPQAASALTISVLLGYGIARAGAAGFNELRNAVFARVAQHSIRKIATNVFLHLHNLDLQFHLSKQTGALSKTIDRGSRGINFVLTAMVFNIVPTMFELALVSSILGMKCGMAYAALSMGCVGVYSAYTLAVTQWRTKFRIYMNQAENEAGNKAVDSLINYETVKYFNNEQYEANRYDQVLKKYEEASLKTSTSLALLNFGQNAIFSVALSTIMVMAANEIAQGRMTVGDLVMVNGLLFQLSIPLGFLGSVYREVRQALLDMRTMFTLMGVQSAIQNRVNAPPLDVRRETASIEFRNVGFRYAQSNEIFKDLSFTIPAGKKIAIVGGSGSGKSSMVRLLFRFFEPSTGDILINGQNIRDVDLQSLRKAIAVVPQDSVLFHDTIRHNIHYGDLSKSQEELENAARMADLHESILQWPKQYDTQVGERGLKLSGGEKQRVAIARAILKNSPILIFDEATSSLDSITEQNILQALARATDNRTSICIAHRLSTVMDADEILVLENGRVGQRGTHDQLLRSGGLYTKLWDTQNRLYNIGNKKTKPENADTK</sequence>
<evidence type="ECO:0000256" key="4">
    <source>
        <dbReference type="ARBA" id="ARBA00022692"/>
    </source>
</evidence>
<dbReference type="InterPro" id="IPR036640">
    <property type="entry name" value="ABC1_TM_sf"/>
</dbReference>
<dbReference type="EnsemblMetazoa" id="AEPI005413-RA">
    <property type="protein sequence ID" value="AEPI005413-PA"/>
    <property type="gene ID" value="AEPI005413"/>
</dbReference>
<dbReference type="Gene3D" id="3.40.50.300">
    <property type="entry name" value="P-loop containing nucleotide triphosphate hydrolases"/>
    <property type="match status" value="1"/>
</dbReference>
<protein>
    <recommendedName>
        <fullName evidence="11">Iron-sulfur clusters transporter ABCB7, mitochondrial</fullName>
    </recommendedName>
    <alternativeName>
        <fullName evidence="12">ATP-binding cassette sub-family B member 7, mitochondrial</fullName>
    </alternativeName>
</protein>
<evidence type="ECO:0000256" key="7">
    <source>
        <dbReference type="ARBA" id="ARBA00022989"/>
    </source>
</evidence>
<feature type="transmembrane region" description="Helical" evidence="15">
    <location>
        <begin position="1393"/>
        <end position="1411"/>
    </location>
</feature>
<dbReference type="InterPro" id="IPR027417">
    <property type="entry name" value="P-loop_NTPase"/>
</dbReference>
<feature type="transmembrane region" description="Helical" evidence="15">
    <location>
        <begin position="1122"/>
        <end position="1143"/>
    </location>
</feature>
<dbReference type="Pfam" id="PF00005">
    <property type="entry name" value="ABC_tran"/>
    <property type="match status" value="1"/>
</dbReference>
<feature type="transmembrane region" description="Helical" evidence="15">
    <location>
        <begin position="1351"/>
        <end position="1373"/>
    </location>
</feature>
<dbReference type="InterPro" id="IPR046341">
    <property type="entry name" value="SET_dom_sf"/>
</dbReference>
<feature type="domain" description="ABC transporter" evidence="17">
    <location>
        <begin position="1449"/>
        <end position="1683"/>
    </location>
</feature>
<dbReference type="PROSITE" id="PS50280">
    <property type="entry name" value="SET"/>
    <property type="match status" value="1"/>
</dbReference>
<evidence type="ECO:0000259" key="18">
    <source>
        <dbReference type="PROSITE" id="PS50929"/>
    </source>
</evidence>
<feature type="region of interest" description="Disordered" evidence="14">
    <location>
        <begin position="1"/>
        <end position="33"/>
    </location>
</feature>
<dbReference type="Gene3D" id="1.20.1560.10">
    <property type="entry name" value="ABC transporter type 1, transmembrane domain"/>
    <property type="match status" value="1"/>
</dbReference>
<dbReference type="FunFam" id="3.40.50.300:FF:000186">
    <property type="entry name" value="ATP-binding cassette sub-family B member 7, mitochondrial"/>
    <property type="match status" value="1"/>
</dbReference>
<feature type="transmembrane region" description="Helical" evidence="15">
    <location>
        <begin position="166"/>
        <end position="186"/>
    </location>
</feature>
<dbReference type="VEuPathDB" id="VectorBase:AEPI005413"/>
<dbReference type="Proteomes" id="UP000075885">
    <property type="component" value="Unassembled WGS sequence"/>
</dbReference>
<dbReference type="InterPro" id="IPR017871">
    <property type="entry name" value="ABC_transporter-like_CS"/>
</dbReference>
<dbReference type="InterPro" id="IPR007782">
    <property type="entry name" value="VKG_COase"/>
</dbReference>
<evidence type="ECO:0000256" key="9">
    <source>
        <dbReference type="ARBA" id="ARBA00023157"/>
    </source>
</evidence>
<evidence type="ECO:0000256" key="12">
    <source>
        <dbReference type="ARBA" id="ARBA00042945"/>
    </source>
</evidence>
<feature type="domain" description="SET" evidence="16">
    <location>
        <begin position="624"/>
        <end position="874"/>
    </location>
</feature>
<evidence type="ECO:0000256" key="6">
    <source>
        <dbReference type="ARBA" id="ARBA00022840"/>
    </source>
</evidence>
<dbReference type="Pfam" id="PF00664">
    <property type="entry name" value="ABC_membrane"/>
    <property type="match status" value="1"/>
</dbReference>
<evidence type="ECO:0000256" key="10">
    <source>
        <dbReference type="ARBA" id="ARBA00023239"/>
    </source>
</evidence>
<dbReference type="GO" id="GO:0005743">
    <property type="term" value="C:mitochondrial inner membrane"/>
    <property type="evidence" value="ECO:0007669"/>
    <property type="project" value="UniProtKB-SubCell"/>
</dbReference>
<keyword evidence="3" id="KW-0813">Transport</keyword>
<feature type="transmembrane region" description="Helical" evidence="15">
    <location>
        <begin position="1237"/>
        <end position="1262"/>
    </location>
</feature>
<proteinExistence type="predicted"/>
<dbReference type="PROSITE" id="PS50929">
    <property type="entry name" value="ABC_TM1F"/>
    <property type="match status" value="1"/>
</dbReference>
<dbReference type="InterPro" id="IPR011020">
    <property type="entry name" value="HTTM-like"/>
</dbReference>
<accession>A0A182PEQ8</accession>
<evidence type="ECO:0000313" key="20">
    <source>
        <dbReference type="Proteomes" id="UP000075885"/>
    </source>
</evidence>
<dbReference type="Gene3D" id="3.90.1410.10">
    <property type="entry name" value="set domain protein methyltransferase, domain 1"/>
    <property type="match status" value="1"/>
</dbReference>
<feature type="domain" description="ABC transmembrane type-1" evidence="18">
    <location>
        <begin position="1123"/>
        <end position="1413"/>
    </location>
</feature>
<dbReference type="GO" id="GO:0019842">
    <property type="term" value="F:vitamin binding"/>
    <property type="evidence" value="ECO:0007669"/>
    <property type="project" value="TreeGrafter"/>
</dbReference>
<evidence type="ECO:0000256" key="13">
    <source>
        <dbReference type="ARBA" id="ARBA00048046"/>
    </source>
</evidence>
<feature type="transmembrane region" description="Helical" evidence="15">
    <location>
        <begin position="1163"/>
        <end position="1183"/>
    </location>
</feature>
<dbReference type="SMART" id="SM00752">
    <property type="entry name" value="HTTM"/>
    <property type="match status" value="1"/>
</dbReference>
<dbReference type="InterPro" id="IPR001214">
    <property type="entry name" value="SET_dom"/>
</dbReference>
<reference evidence="19" key="2">
    <citation type="submission" date="2020-05" db="UniProtKB">
        <authorList>
            <consortium name="EnsemblMetazoa"/>
        </authorList>
    </citation>
    <scope>IDENTIFICATION</scope>
    <source>
        <strain evidence="19">Epiroticus2</strain>
    </source>
</reference>
<dbReference type="GO" id="GO:0005524">
    <property type="term" value="F:ATP binding"/>
    <property type="evidence" value="ECO:0007669"/>
    <property type="project" value="UniProtKB-KW"/>
</dbReference>
<dbReference type="GO" id="GO:0016279">
    <property type="term" value="F:protein-lysine N-methyltransferase activity"/>
    <property type="evidence" value="ECO:0007669"/>
    <property type="project" value="InterPro"/>
</dbReference>
<keyword evidence="20" id="KW-1185">Reference proteome</keyword>
<dbReference type="GO" id="GO:0012505">
    <property type="term" value="C:endomembrane system"/>
    <property type="evidence" value="ECO:0007669"/>
    <property type="project" value="UniProtKB-SubCell"/>
</dbReference>
<dbReference type="PANTHER" id="PTHR12639:SF6">
    <property type="entry name" value="VITAMIN K-DEPENDENT GAMMA-CARBOXYLASE"/>
    <property type="match status" value="1"/>
</dbReference>
<dbReference type="SUPFAM" id="SSF90123">
    <property type="entry name" value="ABC transporter transmembrane region"/>
    <property type="match status" value="1"/>
</dbReference>
<dbReference type="STRING" id="199890.A0A182PEQ8"/>
<evidence type="ECO:0000259" key="16">
    <source>
        <dbReference type="PROSITE" id="PS50280"/>
    </source>
</evidence>
<keyword evidence="5" id="KW-0547">Nucleotide-binding</keyword>
<dbReference type="CDD" id="cd18582">
    <property type="entry name" value="ABC_6TM_ATM1_ABCB7"/>
    <property type="match status" value="1"/>
</dbReference>
<evidence type="ECO:0000259" key="17">
    <source>
        <dbReference type="PROSITE" id="PS50893"/>
    </source>
</evidence>
<keyword evidence="6" id="KW-0067">ATP-binding</keyword>
<evidence type="ECO:0000256" key="14">
    <source>
        <dbReference type="SAM" id="MobiDB-lite"/>
    </source>
</evidence>
<feature type="transmembrane region" description="Helical" evidence="15">
    <location>
        <begin position="274"/>
        <end position="296"/>
    </location>
</feature>
<keyword evidence="8 15" id="KW-0472">Membrane</keyword>